<dbReference type="Proteomes" id="UP001220256">
    <property type="component" value="Unassembled WGS sequence"/>
</dbReference>
<evidence type="ECO:0000313" key="1">
    <source>
        <dbReference type="EMBL" id="KAJ5254925.1"/>
    </source>
</evidence>
<name>A0ABQ8W445_PENCH</name>
<organism evidence="1 2">
    <name type="scientific">Penicillium chrysogenum</name>
    <name type="common">Penicillium notatum</name>
    <dbReference type="NCBI Taxonomy" id="5076"/>
    <lineage>
        <taxon>Eukaryota</taxon>
        <taxon>Fungi</taxon>
        <taxon>Dikarya</taxon>
        <taxon>Ascomycota</taxon>
        <taxon>Pezizomycotina</taxon>
        <taxon>Eurotiomycetes</taxon>
        <taxon>Eurotiomycetidae</taxon>
        <taxon>Eurotiales</taxon>
        <taxon>Aspergillaceae</taxon>
        <taxon>Penicillium</taxon>
        <taxon>Penicillium chrysogenum species complex</taxon>
    </lineage>
</organism>
<dbReference type="EMBL" id="JAPVEB010000010">
    <property type="protein sequence ID" value="KAJ5254925.1"/>
    <property type="molecule type" value="Genomic_DNA"/>
</dbReference>
<accession>A0ABQ8W445</accession>
<keyword evidence="2" id="KW-1185">Reference proteome</keyword>
<protein>
    <submittedName>
        <fullName evidence="1">Uncharacterized protein</fullName>
    </submittedName>
</protein>
<evidence type="ECO:0000313" key="2">
    <source>
        <dbReference type="Proteomes" id="UP001220256"/>
    </source>
</evidence>
<proteinExistence type="predicted"/>
<gene>
    <name evidence="1" type="ORF">N7505_010076</name>
</gene>
<sequence length="66" mass="7407">MNYYVQFPSNAPDLNRPVFAALPPFLSLFHYSASLSCTHRRPLSFTLTLTDYCTFSFSLTALPDAA</sequence>
<comment type="caution">
    <text evidence="1">The sequence shown here is derived from an EMBL/GenBank/DDBJ whole genome shotgun (WGS) entry which is preliminary data.</text>
</comment>
<reference evidence="1 2" key="1">
    <citation type="journal article" date="2023" name="IMA Fungus">
        <title>Comparative genomic study of the Penicillium genus elucidates a diverse pangenome and 15 lateral gene transfer events.</title>
        <authorList>
            <person name="Petersen C."/>
            <person name="Sorensen T."/>
            <person name="Nielsen M.R."/>
            <person name="Sondergaard T.E."/>
            <person name="Sorensen J.L."/>
            <person name="Fitzpatrick D.A."/>
            <person name="Frisvad J.C."/>
            <person name="Nielsen K.L."/>
        </authorList>
    </citation>
    <scope>NUCLEOTIDE SEQUENCE [LARGE SCALE GENOMIC DNA]</scope>
    <source>
        <strain evidence="1 2">IBT 3361</strain>
    </source>
</reference>